<evidence type="ECO:0000313" key="7">
    <source>
        <dbReference type="Proteomes" id="UP000007801"/>
    </source>
</evidence>
<keyword evidence="5" id="KW-0539">Nucleus</keyword>
<proteinExistence type="inferred from homology"/>
<comment type="similarity">
    <text evidence="3">Belongs to the securin family.</text>
</comment>
<keyword evidence="7" id="KW-1185">Reference proteome</keyword>
<dbReference type="AlphaFoldDB" id="B3MPS5"/>
<dbReference type="HOGENOM" id="CLU_1373560_0_0_1"/>
<dbReference type="STRING" id="7217.B3MPS5"/>
<evidence type="ECO:0000256" key="5">
    <source>
        <dbReference type="ARBA" id="ARBA00023242"/>
    </source>
</evidence>
<evidence type="ECO:0000313" key="6">
    <source>
        <dbReference type="EMBL" id="EDV32323.1"/>
    </source>
</evidence>
<dbReference type="GO" id="GO:0051306">
    <property type="term" value="P:mitotic sister chromatid separation"/>
    <property type="evidence" value="ECO:0007669"/>
    <property type="project" value="EnsemblMetazoa"/>
</dbReference>
<dbReference type="GO" id="GO:0008406">
    <property type="term" value="P:gonad development"/>
    <property type="evidence" value="ECO:0007669"/>
    <property type="project" value="EnsemblMetazoa"/>
</dbReference>
<dbReference type="InterPro" id="IPR006940">
    <property type="entry name" value="Securin_separation_inhibitor"/>
</dbReference>
<dbReference type="GO" id="GO:0007443">
    <property type="term" value="P:Malpighian tubule morphogenesis"/>
    <property type="evidence" value="ECO:0007669"/>
    <property type="project" value="EnsemblMetazoa"/>
</dbReference>
<comment type="subcellular location">
    <subcellularLocation>
        <location evidence="2">Cytoplasm</location>
    </subcellularLocation>
    <subcellularLocation>
        <location evidence="1">Nucleus</location>
    </subcellularLocation>
</comment>
<name>B3MPS5_DROAN</name>
<dbReference type="GO" id="GO:0007502">
    <property type="term" value="P:digestive tract mesoderm development"/>
    <property type="evidence" value="ECO:0007669"/>
    <property type="project" value="EnsemblMetazoa"/>
</dbReference>
<accession>B3MPS5</accession>
<evidence type="ECO:0000256" key="3">
    <source>
        <dbReference type="ARBA" id="ARBA00009264"/>
    </source>
</evidence>
<dbReference type="EMBL" id="CH902620">
    <property type="protein sequence ID" value="EDV32323.1"/>
    <property type="molecule type" value="Genomic_DNA"/>
</dbReference>
<evidence type="ECO:0000256" key="1">
    <source>
        <dbReference type="ARBA" id="ARBA00004123"/>
    </source>
</evidence>
<dbReference type="KEGG" id="dan:6498577"/>
<sequence length="205" mass="23064">MDNILNKENTGVYLPPNPIKNGVPLSNTVLKQTVKKSVLGKLDNNLLKTPSITPFKADSVKLEGSIAKLSIRKGLKQNLINREEISVNARNCYLGGYKLKAKTSITNLFDYTDLPNRQCLKKCSRPIQEIWSDNQCGYDALFEKLSFDFRSLENDFGENYEPPMEPEVDVLPSITATENVGATDCEFKLNLMLPIPNFESVQILF</sequence>
<dbReference type="OrthoDB" id="7858638at2759"/>
<dbReference type="GO" id="GO:0005634">
    <property type="term" value="C:nucleus"/>
    <property type="evidence" value="ECO:0007669"/>
    <property type="project" value="UniProtKB-SubCell"/>
</dbReference>
<dbReference type="FunCoup" id="B3MPS5">
    <property type="interactions" value="99"/>
</dbReference>
<gene>
    <name evidence="6" type="primary">Dana\GF15772</name>
    <name evidence="6" type="synonym">dana_GLEANR_16536</name>
    <name evidence="6" type="ORF">GF15772</name>
</gene>
<dbReference type="GeneID" id="6498577"/>
<dbReference type="OMA" id="YVLNCES"/>
<reference evidence="6 7" key="1">
    <citation type="journal article" date="2007" name="Nature">
        <title>Evolution of genes and genomes on the Drosophila phylogeny.</title>
        <authorList>
            <consortium name="Drosophila 12 Genomes Consortium"/>
            <person name="Clark A.G."/>
            <person name="Eisen M.B."/>
            <person name="Smith D.R."/>
            <person name="Bergman C.M."/>
            <person name="Oliver B."/>
            <person name="Markow T.A."/>
            <person name="Kaufman T.C."/>
            <person name="Kellis M."/>
            <person name="Gelbart W."/>
            <person name="Iyer V.N."/>
            <person name="Pollard D.A."/>
            <person name="Sackton T.B."/>
            <person name="Larracuente A.M."/>
            <person name="Singh N.D."/>
            <person name="Abad J.P."/>
            <person name="Abt D.N."/>
            <person name="Adryan B."/>
            <person name="Aguade M."/>
            <person name="Akashi H."/>
            <person name="Anderson W.W."/>
            <person name="Aquadro C.F."/>
            <person name="Ardell D.H."/>
            <person name="Arguello R."/>
            <person name="Artieri C.G."/>
            <person name="Barbash D.A."/>
            <person name="Barker D."/>
            <person name="Barsanti P."/>
            <person name="Batterham P."/>
            <person name="Batzoglou S."/>
            <person name="Begun D."/>
            <person name="Bhutkar A."/>
            <person name="Blanco E."/>
            <person name="Bosak S.A."/>
            <person name="Bradley R.K."/>
            <person name="Brand A.D."/>
            <person name="Brent M.R."/>
            <person name="Brooks A.N."/>
            <person name="Brown R.H."/>
            <person name="Butlin R.K."/>
            <person name="Caggese C."/>
            <person name="Calvi B.R."/>
            <person name="Bernardo de Carvalho A."/>
            <person name="Caspi A."/>
            <person name="Castrezana S."/>
            <person name="Celniker S.E."/>
            <person name="Chang J.L."/>
            <person name="Chapple C."/>
            <person name="Chatterji S."/>
            <person name="Chinwalla A."/>
            <person name="Civetta A."/>
            <person name="Clifton S.W."/>
            <person name="Comeron J.M."/>
            <person name="Costello J.C."/>
            <person name="Coyne J.A."/>
            <person name="Daub J."/>
            <person name="David R.G."/>
            <person name="Delcher A.L."/>
            <person name="Delehaunty K."/>
            <person name="Do C.B."/>
            <person name="Ebling H."/>
            <person name="Edwards K."/>
            <person name="Eickbush T."/>
            <person name="Evans J.D."/>
            <person name="Filipski A."/>
            <person name="Findeiss S."/>
            <person name="Freyhult E."/>
            <person name="Fulton L."/>
            <person name="Fulton R."/>
            <person name="Garcia A.C."/>
            <person name="Gardiner A."/>
            <person name="Garfield D.A."/>
            <person name="Garvin B.E."/>
            <person name="Gibson G."/>
            <person name="Gilbert D."/>
            <person name="Gnerre S."/>
            <person name="Godfrey J."/>
            <person name="Good R."/>
            <person name="Gotea V."/>
            <person name="Gravely B."/>
            <person name="Greenberg A.J."/>
            <person name="Griffiths-Jones S."/>
            <person name="Gross S."/>
            <person name="Guigo R."/>
            <person name="Gustafson E.A."/>
            <person name="Haerty W."/>
            <person name="Hahn M.W."/>
            <person name="Halligan D.L."/>
            <person name="Halpern A.L."/>
            <person name="Halter G.M."/>
            <person name="Han M.V."/>
            <person name="Heger A."/>
            <person name="Hillier L."/>
            <person name="Hinrichs A.S."/>
            <person name="Holmes I."/>
            <person name="Hoskins R.A."/>
            <person name="Hubisz M.J."/>
            <person name="Hultmark D."/>
            <person name="Huntley M.A."/>
            <person name="Jaffe D.B."/>
            <person name="Jagadeeshan S."/>
            <person name="Jeck W.R."/>
            <person name="Johnson J."/>
            <person name="Jones C.D."/>
            <person name="Jordan W.C."/>
            <person name="Karpen G.H."/>
            <person name="Kataoka E."/>
            <person name="Keightley P.D."/>
            <person name="Kheradpour P."/>
            <person name="Kirkness E.F."/>
            <person name="Koerich L.B."/>
            <person name="Kristiansen K."/>
            <person name="Kudrna D."/>
            <person name="Kulathinal R.J."/>
            <person name="Kumar S."/>
            <person name="Kwok R."/>
            <person name="Lander E."/>
            <person name="Langley C.H."/>
            <person name="Lapoint R."/>
            <person name="Lazzaro B.P."/>
            <person name="Lee S.J."/>
            <person name="Levesque L."/>
            <person name="Li R."/>
            <person name="Lin C.F."/>
            <person name="Lin M.F."/>
            <person name="Lindblad-Toh K."/>
            <person name="Llopart A."/>
            <person name="Long M."/>
            <person name="Low L."/>
            <person name="Lozovsky E."/>
            <person name="Lu J."/>
            <person name="Luo M."/>
            <person name="Machado C.A."/>
            <person name="Makalowski W."/>
            <person name="Marzo M."/>
            <person name="Matsuda M."/>
            <person name="Matzkin L."/>
            <person name="McAllister B."/>
            <person name="McBride C.S."/>
            <person name="McKernan B."/>
            <person name="McKernan K."/>
            <person name="Mendez-Lago M."/>
            <person name="Minx P."/>
            <person name="Mollenhauer M.U."/>
            <person name="Montooth K."/>
            <person name="Mount S.M."/>
            <person name="Mu X."/>
            <person name="Myers E."/>
            <person name="Negre B."/>
            <person name="Newfeld S."/>
            <person name="Nielsen R."/>
            <person name="Noor M.A."/>
            <person name="O'Grady P."/>
            <person name="Pachter L."/>
            <person name="Papaceit M."/>
            <person name="Parisi M.J."/>
            <person name="Parisi M."/>
            <person name="Parts L."/>
            <person name="Pedersen J.S."/>
            <person name="Pesole G."/>
            <person name="Phillippy A.M."/>
            <person name="Ponting C.P."/>
            <person name="Pop M."/>
            <person name="Porcelli D."/>
            <person name="Powell J.R."/>
            <person name="Prohaska S."/>
            <person name="Pruitt K."/>
            <person name="Puig M."/>
            <person name="Quesneville H."/>
            <person name="Ram K.R."/>
            <person name="Rand D."/>
            <person name="Rasmussen M.D."/>
            <person name="Reed L.K."/>
            <person name="Reenan R."/>
            <person name="Reily A."/>
            <person name="Remington K.A."/>
            <person name="Rieger T.T."/>
            <person name="Ritchie M.G."/>
            <person name="Robin C."/>
            <person name="Rogers Y.H."/>
            <person name="Rohde C."/>
            <person name="Rozas J."/>
            <person name="Rubenfield M.J."/>
            <person name="Ruiz A."/>
            <person name="Russo S."/>
            <person name="Salzberg S.L."/>
            <person name="Sanchez-Gracia A."/>
            <person name="Saranga D.J."/>
            <person name="Sato H."/>
            <person name="Schaeffer S.W."/>
            <person name="Schatz M.C."/>
            <person name="Schlenke T."/>
            <person name="Schwartz R."/>
            <person name="Segarra C."/>
            <person name="Singh R.S."/>
            <person name="Sirot L."/>
            <person name="Sirota M."/>
            <person name="Sisneros N.B."/>
            <person name="Smith C.D."/>
            <person name="Smith T.F."/>
            <person name="Spieth J."/>
            <person name="Stage D.E."/>
            <person name="Stark A."/>
            <person name="Stephan W."/>
            <person name="Strausberg R.L."/>
            <person name="Strempel S."/>
            <person name="Sturgill D."/>
            <person name="Sutton G."/>
            <person name="Sutton G.G."/>
            <person name="Tao W."/>
            <person name="Teichmann S."/>
            <person name="Tobari Y.N."/>
            <person name="Tomimura Y."/>
            <person name="Tsolas J.M."/>
            <person name="Valente V.L."/>
            <person name="Venter E."/>
            <person name="Venter J.C."/>
            <person name="Vicario S."/>
            <person name="Vieira F.G."/>
            <person name="Vilella A.J."/>
            <person name="Villasante A."/>
            <person name="Walenz B."/>
            <person name="Wang J."/>
            <person name="Wasserman M."/>
            <person name="Watts T."/>
            <person name="Wilson D."/>
            <person name="Wilson R.K."/>
            <person name="Wing R.A."/>
            <person name="Wolfner M.F."/>
            <person name="Wong A."/>
            <person name="Wong G.K."/>
            <person name="Wu C.I."/>
            <person name="Wu G."/>
            <person name="Yamamoto D."/>
            <person name="Yang H.P."/>
            <person name="Yang S.P."/>
            <person name="Yorke J.A."/>
            <person name="Yoshida K."/>
            <person name="Zdobnov E."/>
            <person name="Zhang P."/>
            <person name="Zhang Y."/>
            <person name="Zimin A.V."/>
            <person name="Baldwin J."/>
            <person name="Abdouelleil A."/>
            <person name="Abdulkadir J."/>
            <person name="Abebe A."/>
            <person name="Abera B."/>
            <person name="Abreu J."/>
            <person name="Acer S.C."/>
            <person name="Aftuck L."/>
            <person name="Alexander A."/>
            <person name="An P."/>
            <person name="Anderson E."/>
            <person name="Anderson S."/>
            <person name="Arachi H."/>
            <person name="Azer M."/>
            <person name="Bachantsang P."/>
            <person name="Barry A."/>
            <person name="Bayul T."/>
            <person name="Berlin A."/>
            <person name="Bessette D."/>
            <person name="Bloom T."/>
            <person name="Blye J."/>
            <person name="Boguslavskiy L."/>
            <person name="Bonnet C."/>
            <person name="Boukhgalter B."/>
            <person name="Bourzgui I."/>
            <person name="Brown A."/>
            <person name="Cahill P."/>
            <person name="Channer S."/>
            <person name="Cheshatsang Y."/>
            <person name="Chuda L."/>
            <person name="Citroen M."/>
            <person name="Collymore A."/>
            <person name="Cooke P."/>
            <person name="Costello M."/>
            <person name="D'Aco K."/>
            <person name="Daza R."/>
            <person name="De Haan G."/>
            <person name="DeGray S."/>
            <person name="DeMaso C."/>
            <person name="Dhargay N."/>
            <person name="Dooley K."/>
            <person name="Dooley E."/>
            <person name="Doricent M."/>
            <person name="Dorje P."/>
            <person name="Dorjee K."/>
            <person name="Dupes A."/>
            <person name="Elong R."/>
            <person name="Falk J."/>
            <person name="Farina A."/>
            <person name="Faro S."/>
            <person name="Ferguson D."/>
            <person name="Fisher S."/>
            <person name="Foley C.D."/>
            <person name="Franke A."/>
            <person name="Friedrich D."/>
            <person name="Gadbois L."/>
            <person name="Gearin G."/>
            <person name="Gearin C.R."/>
            <person name="Giannoukos G."/>
            <person name="Goode T."/>
            <person name="Graham J."/>
            <person name="Grandbois E."/>
            <person name="Grewal S."/>
            <person name="Gyaltsen K."/>
            <person name="Hafez N."/>
            <person name="Hagos B."/>
            <person name="Hall J."/>
            <person name="Henson C."/>
            <person name="Hollinger A."/>
            <person name="Honan T."/>
            <person name="Huard M.D."/>
            <person name="Hughes L."/>
            <person name="Hurhula B."/>
            <person name="Husby M.E."/>
            <person name="Kamat A."/>
            <person name="Kanga B."/>
            <person name="Kashin S."/>
            <person name="Khazanovich D."/>
            <person name="Kisner P."/>
            <person name="Lance K."/>
            <person name="Lara M."/>
            <person name="Lee W."/>
            <person name="Lennon N."/>
            <person name="Letendre F."/>
            <person name="LeVine R."/>
            <person name="Lipovsky A."/>
            <person name="Liu X."/>
            <person name="Liu J."/>
            <person name="Liu S."/>
            <person name="Lokyitsang T."/>
            <person name="Lokyitsang Y."/>
            <person name="Lubonja R."/>
            <person name="Lui A."/>
            <person name="MacDonald P."/>
            <person name="Magnisalis V."/>
            <person name="Maru K."/>
            <person name="Matthews C."/>
            <person name="McCusker W."/>
            <person name="McDonough S."/>
            <person name="Mehta T."/>
            <person name="Meldrim J."/>
            <person name="Meneus L."/>
            <person name="Mihai O."/>
            <person name="Mihalev A."/>
            <person name="Mihova T."/>
            <person name="Mittelman R."/>
            <person name="Mlenga V."/>
            <person name="Montmayeur A."/>
            <person name="Mulrain L."/>
            <person name="Navidi A."/>
            <person name="Naylor J."/>
            <person name="Negash T."/>
            <person name="Nguyen T."/>
            <person name="Nguyen N."/>
            <person name="Nicol R."/>
            <person name="Norbu C."/>
            <person name="Norbu N."/>
            <person name="Novod N."/>
            <person name="O'Neill B."/>
            <person name="Osman S."/>
            <person name="Markiewicz E."/>
            <person name="Oyono O.L."/>
            <person name="Patti C."/>
            <person name="Phunkhang P."/>
            <person name="Pierre F."/>
            <person name="Priest M."/>
            <person name="Raghuraman S."/>
            <person name="Rege F."/>
            <person name="Reyes R."/>
            <person name="Rise C."/>
            <person name="Rogov P."/>
            <person name="Ross K."/>
            <person name="Ryan E."/>
            <person name="Settipalli S."/>
            <person name="Shea T."/>
            <person name="Sherpa N."/>
            <person name="Shi L."/>
            <person name="Shih D."/>
            <person name="Sparrow T."/>
            <person name="Spaulding J."/>
            <person name="Stalker J."/>
            <person name="Stange-Thomann N."/>
            <person name="Stavropoulos S."/>
            <person name="Stone C."/>
            <person name="Strader C."/>
            <person name="Tesfaye S."/>
            <person name="Thomson T."/>
            <person name="Thoulutsang Y."/>
            <person name="Thoulutsang D."/>
            <person name="Topham K."/>
            <person name="Topping I."/>
            <person name="Tsamla T."/>
            <person name="Vassiliev H."/>
            <person name="Vo A."/>
            <person name="Wangchuk T."/>
            <person name="Wangdi T."/>
            <person name="Weiand M."/>
            <person name="Wilkinson J."/>
            <person name="Wilson A."/>
            <person name="Yadav S."/>
            <person name="Young G."/>
            <person name="Yu Q."/>
            <person name="Zembek L."/>
            <person name="Zhong D."/>
            <person name="Zimmer A."/>
            <person name="Zwirko Z."/>
            <person name="Jaffe D.B."/>
            <person name="Alvarez P."/>
            <person name="Brockman W."/>
            <person name="Butler J."/>
            <person name="Chin C."/>
            <person name="Gnerre S."/>
            <person name="Grabherr M."/>
            <person name="Kleber M."/>
            <person name="Mauceli E."/>
            <person name="MacCallum I."/>
        </authorList>
    </citation>
    <scope>NUCLEOTIDE SEQUENCE [LARGE SCALE GENOMIC DNA]</scope>
    <source>
        <strain evidence="7">Tucson 14024-0371.13</strain>
    </source>
</reference>
<dbReference type="PhylomeDB" id="B3MPS5"/>
<dbReference type="GO" id="GO:0005737">
    <property type="term" value="C:cytoplasm"/>
    <property type="evidence" value="ECO:0007669"/>
    <property type="project" value="UniProtKB-SubCell"/>
</dbReference>
<keyword evidence="4" id="KW-0963">Cytoplasm</keyword>
<organism evidence="6 7">
    <name type="scientific">Drosophila ananassae</name>
    <name type="common">Fruit fly</name>
    <dbReference type="NCBI Taxonomy" id="7217"/>
    <lineage>
        <taxon>Eukaryota</taxon>
        <taxon>Metazoa</taxon>
        <taxon>Ecdysozoa</taxon>
        <taxon>Arthropoda</taxon>
        <taxon>Hexapoda</taxon>
        <taxon>Insecta</taxon>
        <taxon>Pterygota</taxon>
        <taxon>Neoptera</taxon>
        <taxon>Endopterygota</taxon>
        <taxon>Diptera</taxon>
        <taxon>Brachycera</taxon>
        <taxon>Muscomorpha</taxon>
        <taxon>Ephydroidea</taxon>
        <taxon>Drosophilidae</taxon>
        <taxon>Drosophila</taxon>
        <taxon>Sophophora</taxon>
    </lineage>
</organism>
<protein>
    <submittedName>
        <fullName evidence="6">Uncharacterized protein</fullName>
    </submittedName>
</protein>
<dbReference type="Pfam" id="PF04856">
    <property type="entry name" value="Securin"/>
    <property type="match status" value="1"/>
</dbReference>
<dbReference type="InParanoid" id="B3MPS5"/>
<evidence type="ECO:0000256" key="4">
    <source>
        <dbReference type="ARBA" id="ARBA00022490"/>
    </source>
</evidence>
<evidence type="ECO:0000256" key="2">
    <source>
        <dbReference type="ARBA" id="ARBA00004496"/>
    </source>
</evidence>
<dbReference type="Proteomes" id="UP000007801">
    <property type="component" value="Unassembled WGS sequence"/>
</dbReference>